<dbReference type="Gene3D" id="3.40.50.2000">
    <property type="entry name" value="Glycogen Phosphorylase B"/>
    <property type="match status" value="1"/>
</dbReference>
<dbReference type="Pfam" id="PF13844">
    <property type="entry name" value="Glyco_transf_41"/>
    <property type="match status" value="2"/>
</dbReference>
<feature type="domain" description="O-GlcNAc transferase C-terminal" evidence="6">
    <location>
        <begin position="256"/>
        <end position="406"/>
    </location>
</feature>
<evidence type="ECO:0000256" key="4">
    <source>
        <dbReference type="ARBA" id="ARBA00022803"/>
    </source>
</evidence>
<evidence type="ECO:0000256" key="1">
    <source>
        <dbReference type="ARBA" id="ARBA00004922"/>
    </source>
</evidence>
<evidence type="ECO:0000259" key="6">
    <source>
        <dbReference type="Pfam" id="PF13844"/>
    </source>
</evidence>
<organism evidence="7 8">
    <name type="scientific">Rhizobium alvei</name>
    <dbReference type="NCBI Taxonomy" id="1132659"/>
    <lineage>
        <taxon>Bacteria</taxon>
        <taxon>Pseudomonadati</taxon>
        <taxon>Pseudomonadota</taxon>
        <taxon>Alphaproteobacteria</taxon>
        <taxon>Hyphomicrobiales</taxon>
        <taxon>Rhizobiaceae</taxon>
        <taxon>Rhizobium/Agrobacterium group</taxon>
        <taxon>Rhizobium</taxon>
    </lineage>
</organism>
<dbReference type="Proteomes" id="UP001174932">
    <property type="component" value="Unassembled WGS sequence"/>
</dbReference>
<sequence length="632" mass="70628">MTDDEKDRLQAALAAYREGAWDLALTRLLQGRDRDDIQNPLHLALLANLHAKLKQPRLAATAFLALGHHTLDPKERAGSLKTAALLYLQLADQNALADMAVACIAANPQDLTLAFRILRMVHQAGRKEIVTAGFAEIDPASADYHRRSGNFFDRIGEPESAYRILQDGVNAHPQDARLRARLIAQARKVADFPVLRQFDLAMQDLQVPANHAVFAAEQALQRLYWCENEAQLAAPALDTPQGTDNAQRPTRRAPRPAGEKQRIGYVSADFGNHVMLSVMAEIFRNHDRQRFDFRLYCHTPPELRKVQQGWPPALKDRLCHIDRMSDAEAVARISADGIDLLVDLKGHTAEARLGVFALTDAPVTATYLGYPGTVTGVDIDYLISDPIVTPTTSFPHYHQKICRLPDVQMPNPALSFYPDATTSRADWSLPDDRIVLSAFNALYKITPRTIDLWSRILKQAPESNLWLRCAEPEAQRRCLDEFRRQDIAEDRIIFFTAKLGMSDYLATLGLADLALDTLPYNGHSTTADLLRAGVPVVTAQGQAYQARVSQSLLHSVRLDELVAPDDEAYVALAIRLASDHGYREDIRSHLATARETSPLFDPVRMTRNLERAYLLMLDRARSGLPPDHFDLT</sequence>
<keyword evidence="4" id="KW-0802">TPR repeat</keyword>
<gene>
    <name evidence="7" type="ORF">Q4481_09135</name>
</gene>
<evidence type="ECO:0000256" key="2">
    <source>
        <dbReference type="ARBA" id="ARBA00022679"/>
    </source>
</evidence>
<dbReference type="Gene3D" id="3.40.50.11380">
    <property type="match status" value="1"/>
</dbReference>
<evidence type="ECO:0000256" key="5">
    <source>
        <dbReference type="SAM" id="MobiDB-lite"/>
    </source>
</evidence>
<keyword evidence="8" id="KW-1185">Reference proteome</keyword>
<dbReference type="RefSeq" id="WP_304376028.1">
    <property type="nucleotide sequence ID" value="NZ_JAUOZU010000006.1"/>
</dbReference>
<reference evidence="7" key="1">
    <citation type="journal article" date="2015" name="Int. J. Syst. Evol. Microbiol.">
        <title>Rhizobium alvei sp. nov., isolated from a freshwater river.</title>
        <authorList>
            <person name="Sheu S.Y."/>
            <person name="Huang H.W."/>
            <person name="Young C.C."/>
            <person name="Chen W.M."/>
        </authorList>
    </citation>
    <scope>NUCLEOTIDE SEQUENCE</scope>
    <source>
        <strain evidence="7">TNR-22</strain>
    </source>
</reference>
<name>A0ABT8YLE6_9HYPH</name>
<feature type="domain" description="O-GlcNAc transferase C-terminal" evidence="6">
    <location>
        <begin position="421"/>
        <end position="607"/>
    </location>
</feature>
<keyword evidence="3" id="KW-0677">Repeat</keyword>
<protein>
    <recommendedName>
        <fullName evidence="6">O-GlcNAc transferase C-terminal domain-containing protein</fullName>
    </recommendedName>
</protein>
<proteinExistence type="predicted"/>
<dbReference type="EMBL" id="JAUOZU010000006">
    <property type="protein sequence ID" value="MDO6964119.1"/>
    <property type="molecule type" value="Genomic_DNA"/>
</dbReference>
<dbReference type="PANTHER" id="PTHR44998">
    <property type="match status" value="1"/>
</dbReference>
<feature type="region of interest" description="Disordered" evidence="5">
    <location>
        <begin position="235"/>
        <end position="260"/>
    </location>
</feature>
<accession>A0ABT8YLE6</accession>
<dbReference type="InterPro" id="IPR029489">
    <property type="entry name" value="OGT/SEC/SPY_C"/>
</dbReference>
<comment type="caution">
    <text evidence="7">The sequence shown here is derived from an EMBL/GenBank/DDBJ whole genome shotgun (WGS) entry which is preliminary data.</text>
</comment>
<keyword evidence="2" id="KW-0808">Transferase</keyword>
<dbReference type="PANTHER" id="PTHR44998:SF1">
    <property type="entry name" value="UDP-N-ACETYLGLUCOSAMINE--PEPTIDE N-ACETYLGLUCOSAMINYLTRANSFERASE 110 KDA SUBUNIT"/>
    <property type="match status" value="1"/>
</dbReference>
<evidence type="ECO:0000313" key="8">
    <source>
        <dbReference type="Proteomes" id="UP001174932"/>
    </source>
</evidence>
<reference evidence="7" key="2">
    <citation type="submission" date="2023-07" db="EMBL/GenBank/DDBJ databases">
        <authorList>
            <person name="Shen H."/>
        </authorList>
    </citation>
    <scope>NUCLEOTIDE SEQUENCE</scope>
    <source>
        <strain evidence="7">TNR-22</strain>
    </source>
</reference>
<evidence type="ECO:0000256" key="3">
    <source>
        <dbReference type="ARBA" id="ARBA00022737"/>
    </source>
</evidence>
<evidence type="ECO:0000313" key="7">
    <source>
        <dbReference type="EMBL" id="MDO6964119.1"/>
    </source>
</evidence>
<comment type="pathway">
    <text evidence="1">Protein modification; protein glycosylation.</text>
</comment>